<proteinExistence type="predicted"/>
<gene>
    <name evidence="2" type="ORF">VK792_11485</name>
</gene>
<dbReference type="SUPFAM" id="SSF52218">
    <property type="entry name" value="Flavoproteins"/>
    <property type="match status" value="1"/>
</dbReference>
<dbReference type="InterPro" id="IPR026816">
    <property type="entry name" value="Flavodoxin_dom"/>
</dbReference>
<comment type="caution">
    <text evidence="2">The sequence shown here is derived from an EMBL/GenBank/DDBJ whole genome shotgun (WGS) entry which is preliminary data.</text>
</comment>
<sequence length="179" mass="19615">MTTLIAYATTEGQTRKICRFAADHLVELGQSVELLSVEDAEGMDAHRFDAAILAGSVHAGKVQPALLAFARDHGAALSRMKTLYLQVSLSAAGHDPQEWAELARIADGVAAEIGWTPGRTAQIAGAFRFTQYDFFRTLAMRWIAHQKGEEVDPGGDKEYTDWDGLRALLDEWRSEAPPS</sequence>
<dbReference type="Proteomes" id="UP001348149">
    <property type="component" value="Unassembled WGS sequence"/>
</dbReference>
<protein>
    <submittedName>
        <fullName evidence="2">Flavodoxin domain-containing protein</fullName>
    </submittedName>
</protein>
<dbReference type="InterPro" id="IPR052200">
    <property type="entry name" value="Protoporphyrinogen_IX_DH"/>
</dbReference>
<dbReference type="EMBL" id="JAYLLH010000014">
    <property type="protein sequence ID" value="MEC3861906.1"/>
    <property type="molecule type" value="Genomic_DNA"/>
</dbReference>
<reference evidence="2 3" key="1">
    <citation type="submission" date="2024-01" db="EMBL/GenBank/DDBJ databases">
        <title>Mesobacterium rodlantinim sp. nov., isolated from shallow sea hydrothermal systems off Kueishantao Island.</title>
        <authorList>
            <person name="Su Z."/>
            <person name="Tang K."/>
        </authorList>
    </citation>
    <scope>NUCLEOTIDE SEQUENCE [LARGE SCALE GENOMIC DNA]</scope>
    <source>
        <strain evidence="2 3">TK19101</strain>
    </source>
</reference>
<dbReference type="InterPro" id="IPR029039">
    <property type="entry name" value="Flavoprotein-like_sf"/>
</dbReference>
<evidence type="ECO:0000313" key="2">
    <source>
        <dbReference type="EMBL" id="MEC3861906.1"/>
    </source>
</evidence>
<accession>A0ABU6HJ22</accession>
<dbReference type="Pfam" id="PF12724">
    <property type="entry name" value="Flavodoxin_5"/>
    <property type="match status" value="1"/>
</dbReference>
<name>A0ABU6HJ22_9RHOB</name>
<dbReference type="PANTHER" id="PTHR38030">
    <property type="entry name" value="PROTOPORPHYRINOGEN IX DEHYDROGENASE [MENAQUINONE]"/>
    <property type="match status" value="1"/>
</dbReference>
<dbReference type="Gene3D" id="3.40.50.360">
    <property type="match status" value="1"/>
</dbReference>
<keyword evidence="3" id="KW-1185">Reference proteome</keyword>
<dbReference type="RefSeq" id="WP_326297632.1">
    <property type="nucleotide sequence ID" value="NZ_JAYLLH010000014.1"/>
</dbReference>
<evidence type="ECO:0000259" key="1">
    <source>
        <dbReference type="Pfam" id="PF12724"/>
    </source>
</evidence>
<evidence type="ECO:0000313" key="3">
    <source>
        <dbReference type="Proteomes" id="UP001348149"/>
    </source>
</evidence>
<dbReference type="PANTHER" id="PTHR38030:SF2">
    <property type="entry name" value="PROTOPORPHYRINOGEN IX DEHYDROGENASE [QUINONE]"/>
    <property type="match status" value="1"/>
</dbReference>
<organism evidence="2 3">
    <name type="scientific">Mesobacterium hydrothermale</name>
    <dbReference type="NCBI Taxonomy" id="3111907"/>
    <lineage>
        <taxon>Bacteria</taxon>
        <taxon>Pseudomonadati</taxon>
        <taxon>Pseudomonadota</taxon>
        <taxon>Alphaproteobacteria</taxon>
        <taxon>Rhodobacterales</taxon>
        <taxon>Roseobacteraceae</taxon>
        <taxon>Mesobacterium</taxon>
    </lineage>
</organism>
<feature type="domain" description="Flavodoxin" evidence="1">
    <location>
        <begin position="4"/>
        <end position="150"/>
    </location>
</feature>